<accession>A0A4R2L4D9</accession>
<evidence type="ECO:0000256" key="1">
    <source>
        <dbReference type="ARBA" id="ARBA00009796"/>
    </source>
</evidence>
<evidence type="ECO:0000256" key="2">
    <source>
        <dbReference type="ARBA" id="ARBA00023002"/>
    </source>
</evidence>
<evidence type="ECO:0000259" key="4">
    <source>
        <dbReference type="Pfam" id="PF00578"/>
    </source>
</evidence>
<comment type="function">
    <text evidence="3">Thiol-specific peroxidase that catalyzes the reduction of hydrogen peroxide and organic hydroperoxides to water and alcohols, respectively. Plays a role in cell protection against oxidative stress by detoxifying peroxides.</text>
</comment>
<sequence>MAISTDSIYSHKIFTQTSPSGKKINYPLLSDRTQEVSKRYGILNEKGGFAYRATFVIDPEGNIQAFLVNPQPVGRNIAEIIRIIQGLQFNRKTGLGVPAGWNPGDPGIKMGWAYVGKY</sequence>
<proteinExistence type="inferred from homology"/>
<dbReference type="InterPro" id="IPR036249">
    <property type="entry name" value="Thioredoxin-like_sf"/>
</dbReference>
<dbReference type="GO" id="GO:0042744">
    <property type="term" value="P:hydrogen peroxide catabolic process"/>
    <property type="evidence" value="ECO:0007669"/>
    <property type="project" value="TreeGrafter"/>
</dbReference>
<dbReference type="GO" id="GO:0006979">
    <property type="term" value="P:response to oxidative stress"/>
    <property type="evidence" value="ECO:0007669"/>
    <property type="project" value="TreeGrafter"/>
</dbReference>
<reference evidence="6 7" key="1">
    <citation type="submission" date="2019-03" db="EMBL/GenBank/DDBJ databases">
        <title>Genomic Encyclopedia of Type Strains, Phase IV (KMG-IV): sequencing the most valuable type-strain genomes for metagenomic binning, comparative biology and taxonomic classification.</title>
        <authorList>
            <person name="Goeker M."/>
        </authorList>
    </citation>
    <scope>NUCLEOTIDE SEQUENCE [LARGE SCALE GENOMIC DNA]</scope>
    <source>
        <strain evidence="6 7">DSM 102940</strain>
    </source>
</reference>
<dbReference type="EMBL" id="SLWV01000006">
    <property type="protein sequence ID" value="TCO77468.1"/>
    <property type="molecule type" value="Genomic_DNA"/>
</dbReference>
<dbReference type="PANTHER" id="PTHR10681:SF128">
    <property type="entry name" value="THIOREDOXIN-DEPENDENT PEROXIDE REDUCTASE, MITOCHONDRIAL"/>
    <property type="match status" value="1"/>
</dbReference>
<dbReference type="GO" id="GO:0008379">
    <property type="term" value="F:thioredoxin peroxidase activity"/>
    <property type="evidence" value="ECO:0007669"/>
    <property type="project" value="TreeGrafter"/>
</dbReference>
<dbReference type="AlphaFoldDB" id="A0A4R2L4D9"/>
<dbReference type="InterPro" id="IPR000866">
    <property type="entry name" value="AhpC/TSA"/>
</dbReference>
<keyword evidence="2" id="KW-0560">Oxidoreductase</keyword>
<dbReference type="Proteomes" id="UP000294919">
    <property type="component" value="Unassembled WGS sequence"/>
</dbReference>
<dbReference type="PANTHER" id="PTHR10681">
    <property type="entry name" value="THIOREDOXIN PEROXIDASE"/>
    <property type="match status" value="1"/>
</dbReference>
<dbReference type="SUPFAM" id="SSF52833">
    <property type="entry name" value="Thioredoxin-like"/>
    <property type="match status" value="1"/>
</dbReference>
<dbReference type="InterPro" id="IPR050217">
    <property type="entry name" value="Peroxiredoxin"/>
</dbReference>
<comment type="similarity">
    <text evidence="1">Belongs to the peroxiredoxin family. AhpC/Prx1 subfamily.</text>
</comment>
<feature type="domain" description="Alkyl hydroperoxide reductase subunit C/ Thiol specific antioxidant" evidence="4">
    <location>
        <begin position="2"/>
        <end position="65"/>
    </location>
</feature>
<comment type="caution">
    <text evidence="6">The sequence shown here is derived from an EMBL/GenBank/DDBJ whole genome shotgun (WGS) entry which is preliminary data.</text>
</comment>
<dbReference type="Pfam" id="PF00578">
    <property type="entry name" value="AhpC-TSA"/>
    <property type="match status" value="1"/>
</dbReference>
<dbReference type="Gene3D" id="3.40.30.10">
    <property type="entry name" value="Glutaredoxin"/>
    <property type="match status" value="1"/>
</dbReference>
<dbReference type="GO" id="GO:0033554">
    <property type="term" value="P:cellular response to stress"/>
    <property type="evidence" value="ECO:0007669"/>
    <property type="project" value="TreeGrafter"/>
</dbReference>
<dbReference type="InterPro" id="IPR019479">
    <property type="entry name" value="Peroxiredoxin_C"/>
</dbReference>
<dbReference type="GO" id="GO:0045454">
    <property type="term" value="P:cell redox homeostasis"/>
    <property type="evidence" value="ECO:0007669"/>
    <property type="project" value="TreeGrafter"/>
</dbReference>
<dbReference type="Pfam" id="PF10417">
    <property type="entry name" value="1-cysPrx_C"/>
    <property type="match status" value="1"/>
</dbReference>
<gene>
    <name evidence="6" type="ORF">EV214_106112</name>
</gene>
<dbReference type="GO" id="GO:0005829">
    <property type="term" value="C:cytosol"/>
    <property type="evidence" value="ECO:0007669"/>
    <property type="project" value="TreeGrafter"/>
</dbReference>
<organism evidence="6 7">
    <name type="scientific">Marinisporobacter balticus</name>
    <dbReference type="NCBI Taxonomy" id="2018667"/>
    <lineage>
        <taxon>Bacteria</taxon>
        <taxon>Bacillati</taxon>
        <taxon>Bacillota</taxon>
        <taxon>Clostridia</taxon>
        <taxon>Peptostreptococcales</taxon>
        <taxon>Thermotaleaceae</taxon>
        <taxon>Marinisporobacter</taxon>
    </lineage>
</organism>
<feature type="domain" description="Peroxiredoxin C-terminal" evidence="5">
    <location>
        <begin position="86"/>
        <end position="108"/>
    </location>
</feature>
<evidence type="ECO:0000256" key="3">
    <source>
        <dbReference type="ARBA" id="ARBA00037420"/>
    </source>
</evidence>
<name>A0A4R2L4D9_9FIRM</name>
<evidence type="ECO:0000313" key="6">
    <source>
        <dbReference type="EMBL" id="TCO77468.1"/>
    </source>
</evidence>
<evidence type="ECO:0000259" key="5">
    <source>
        <dbReference type="Pfam" id="PF10417"/>
    </source>
</evidence>
<protein>
    <submittedName>
        <fullName evidence="6">Peroxiredoxin (Alkyl hydroperoxide reductase subunit C)</fullName>
    </submittedName>
</protein>
<evidence type="ECO:0000313" key="7">
    <source>
        <dbReference type="Proteomes" id="UP000294919"/>
    </source>
</evidence>
<keyword evidence="7" id="KW-1185">Reference proteome</keyword>